<proteinExistence type="predicted"/>
<evidence type="ECO:0000313" key="2">
    <source>
        <dbReference type="EMBL" id="CAE8647607.1"/>
    </source>
</evidence>
<protein>
    <submittedName>
        <fullName evidence="2">Uncharacterized protein</fullName>
    </submittedName>
</protein>
<reference evidence="2" key="1">
    <citation type="submission" date="2021-02" db="EMBL/GenBank/DDBJ databases">
        <authorList>
            <person name="Dougan E. K."/>
            <person name="Rhodes N."/>
            <person name="Thang M."/>
            <person name="Chan C."/>
        </authorList>
    </citation>
    <scope>NUCLEOTIDE SEQUENCE</scope>
</reference>
<feature type="chain" id="PRO_5032903177" evidence="1">
    <location>
        <begin position="25"/>
        <end position="403"/>
    </location>
</feature>
<dbReference type="AlphaFoldDB" id="A0A813IA25"/>
<name>A0A813IA25_POLGL</name>
<accession>A0A813IA25</accession>
<feature type="signal peptide" evidence="1">
    <location>
        <begin position="1"/>
        <end position="24"/>
    </location>
</feature>
<keyword evidence="1" id="KW-0732">Signal</keyword>
<dbReference type="Proteomes" id="UP000626109">
    <property type="component" value="Unassembled WGS sequence"/>
</dbReference>
<organism evidence="2 3">
    <name type="scientific">Polarella glacialis</name>
    <name type="common">Dinoflagellate</name>
    <dbReference type="NCBI Taxonomy" id="89957"/>
    <lineage>
        <taxon>Eukaryota</taxon>
        <taxon>Sar</taxon>
        <taxon>Alveolata</taxon>
        <taxon>Dinophyceae</taxon>
        <taxon>Suessiales</taxon>
        <taxon>Suessiaceae</taxon>
        <taxon>Polarella</taxon>
    </lineage>
</organism>
<evidence type="ECO:0000313" key="3">
    <source>
        <dbReference type="Proteomes" id="UP000626109"/>
    </source>
</evidence>
<sequence>MYKRWAPNNRVSAKLVLIFVGVDTFDLWDHVSRDNAAAMGATDDKCSIYRFPWGGGMHQVRDCAGVCFEGQEMLVGDGICDNNPPDTKLLTCVQYNKDNVDCNNDATMVVLTTPRPFIECHVSGPSGDWRRKSNSSCNETSTDGSMCVQSYDDACGNGPACTFLQCCTAKLNSINYWGSDCITFGTPTNCTHELKNVLAQINAETLPLDTQGAVNMMLKPPPPATGQLMTGDVQYGGKEGACNTPRCNEITKAFVLNPFTLLDTTEPVCPISESPGEGLPCYVGPWEETGVLDVQRECQEGNFQWNFCVEKKTKDGRPFGSCCVFVYLNANGQMKCRFMGIAQGNCKSTLAQLKDSVSLSDFTAISDTQVLHECTTPYCNGPDSEENGCPAVVVERPLLTMDL</sequence>
<evidence type="ECO:0000256" key="1">
    <source>
        <dbReference type="SAM" id="SignalP"/>
    </source>
</evidence>
<feature type="non-terminal residue" evidence="2">
    <location>
        <position position="1"/>
    </location>
</feature>
<gene>
    <name evidence="2" type="ORF">PGLA2088_LOCUS5826</name>
</gene>
<dbReference type="EMBL" id="CAJNNW010005661">
    <property type="protein sequence ID" value="CAE8647607.1"/>
    <property type="molecule type" value="Genomic_DNA"/>
</dbReference>
<comment type="caution">
    <text evidence="2">The sequence shown here is derived from an EMBL/GenBank/DDBJ whole genome shotgun (WGS) entry which is preliminary data.</text>
</comment>